<dbReference type="GO" id="GO:0019809">
    <property type="term" value="F:spermidine binding"/>
    <property type="evidence" value="ECO:0007669"/>
    <property type="project" value="TreeGrafter"/>
</dbReference>
<protein>
    <submittedName>
        <fullName evidence="7">Spermidine/spermine N(1)-acetyltransferase-like protein 1</fullName>
    </submittedName>
</protein>
<dbReference type="PANTHER" id="PTHR10545:SF63">
    <property type="entry name" value="SPERMIDINE_SPERMINE N(1)-ACETYLTRANSFERASE-LIKE PROTEIN 1"/>
    <property type="match status" value="1"/>
</dbReference>
<dbReference type="OrthoDB" id="7305308at2759"/>
<gene>
    <name evidence="7" type="primary">Satl1</name>
</gene>
<dbReference type="PROSITE" id="PS51186">
    <property type="entry name" value="GNAT"/>
    <property type="match status" value="1"/>
</dbReference>
<reference evidence="7" key="1">
    <citation type="submission" date="2025-08" db="UniProtKB">
        <authorList>
            <consortium name="RefSeq"/>
        </authorList>
    </citation>
    <scope>IDENTIFICATION</scope>
    <source>
        <tissue evidence="7">Kidney</tissue>
    </source>
</reference>
<dbReference type="GO" id="GO:0004145">
    <property type="term" value="F:diamine N-acetyltransferase activity"/>
    <property type="evidence" value="ECO:0007669"/>
    <property type="project" value="TreeGrafter"/>
</dbReference>
<feature type="compositionally biased region" description="Polar residues" evidence="4">
    <location>
        <begin position="66"/>
        <end position="88"/>
    </location>
</feature>
<dbReference type="Pfam" id="PF00583">
    <property type="entry name" value="Acetyltransf_1"/>
    <property type="match status" value="1"/>
</dbReference>
<keyword evidence="6" id="KW-1185">Reference proteome</keyword>
<dbReference type="KEGG" id="dord:105992147"/>
<dbReference type="SUPFAM" id="SSF55729">
    <property type="entry name" value="Acyl-CoA N-acyltransferases (Nat)"/>
    <property type="match status" value="1"/>
</dbReference>
<dbReference type="Gene3D" id="3.40.630.30">
    <property type="match status" value="1"/>
</dbReference>
<feature type="compositionally biased region" description="Polar residues" evidence="4">
    <location>
        <begin position="244"/>
        <end position="289"/>
    </location>
</feature>
<comment type="similarity">
    <text evidence="1">Belongs to the acetyltransferase family.</text>
</comment>
<feature type="domain" description="N-acetyltransferase" evidence="5">
    <location>
        <begin position="288"/>
        <end position="445"/>
    </location>
</feature>
<dbReference type="RefSeq" id="XP_012880425.1">
    <property type="nucleotide sequence ID" value="XM_013024971.1"/>
</dbReference>
<feature type="compositionally biased region" description="Polar residues" evidence="4">
    <location>
        <begin position="26"/>
        <end position="35"/>
    </location>
</feature>
<dbReference type="InterPro" id="IPR051016">
    <property type="entry name" value="Diverse_Substrate_AcTransf"/>
</dbReference>
<sequence length="454" mass="51094">MFELQKEQETADSLSPHLFHCDSHRPTNSLPTNHLPTNDLPTIHLDQPALVQVILIRQDMNQLGKNESEVNKPTQTGREQTDTNQPGTNLPDLCLFDMNQPERHRLSISLHDMKKLDMKYLDMLQSEVGQKSLSHPSLWQPGMSNPISGQPGTSHLERSQENKWCPVEVPSCKNCQDTSELSKSQEALRSPVVIRSIMTKLDMSQLTIDRLSVSSQSDASQSGPSQSSKNNLNLNPPSSSQSNATEQGKPRQSSKNYLNLNPPSTSQSNASEQGRSQLPKTQQSTTSFQIRPAEPEDCGEILRLIKELAASDDMQHTVKITAGDLLRDGFGVNPLFYCLVAEVFQQQKKSAKEIVGFAMYYFTYDLWIGKVLYLEDFYVIHGYQDLGIGTEMLRKISQIAIRSQCGYMHFLVVLSNQDSVDYYTHRGAVDLSFAEGWHLFRFTREDLQAIAGEE</sequence>
<name>A0A1S3FVL1_DIPOR</name>
<organism evidence="6 7">
    <name type="scientific">Dipodomys ordii</name>
    <name type="common">Ord's kangaroo rat</name>
    <dbReference type="NCBI Taxonomy" id="10020"/>
    <lineage>
        <taxon>Eukaryota</taxon>
        <taxon>Metazoa</taxon>
        <taxon>Chordata</taxon>
        <taxon>Craniata</taxon>
        <taxon>Vertebrata</taxon>
        <taxon>Euteleostomi</taxon>
        <taxon>Mammalia</taxon>
        <taxon>Eutheria</taxon>
        <taxon>Euarchontoglires</taxon>
        <taxon>Glires</taxon>
        <taxon>Rodentia</taxon>
        <taxon>Castorimorpha</taxon>
        <taxon>Heteromyidae</taxon>
        <taxon>Dipodomyinae</taxon>
        <taxon>Dipodomys</taxon>
    </lineage>
</organism>
<dbReference type="AlphaFoldDB" id="A0A1S3FVL1"/>
<evidence type="ECO:0000256" key="4">
    <source>
        <dbReference type="SAM" id="MobiDB-lite"/>
    </source>
</evidence>
<proteinExistence type="inferred from homology"/>
<dbReference type="GeneID" id="105992147"/>
<feature type="region of interest" description="Disordered" evidence="4">
    <location>
        <begin position="1"/>
        <end position="35"/>
    </location>
</feature>
<dbReference type="InterPro" id="IPR000182">
    <property type="entry name" value="GNAT_dom"/>
</dbReference>
<evidence type="ECO:0000259" key="5">
    <source>
        <dbReference type="PROSITE" id="PS51186"/>
    </source>
</evidence>
<dbReference type="InParanoid" id="A0A1S3FVL1"/>
<dbReference type="GO" id="GO:0032918">
    <property type="term" value="P:spermidine acetylation"/>
    <property type="evidence" value="ECO:0007669"/>
    <property type="project" value="TreeGrafter"/>
</dbReference>
<dbReference type="CDD" id="cd04301">
    <property type="entry name" value="NAT_SF"/>
    <property type="match status" value="1"/>
</dbReference>
<evidence type="ECO:0000313" key="7">
    <source>
        <dbReference type="RefSeq" id="XP_012880425.1"/>
    </source>
</evidence>
<dbReference type="InterPro" id="IPR016181">
    <property type="entry name" value="Acyl_CoA_acyltransferase"/>
</dbReference>
<dbReference type="CTD" id="340562"/>
<evidence type="ECO:0000256" key="1">
    <source>
        <dbReference type="ARBA" id="ARBA00008694"/>
    </source>
</evidence>
<feature type="region of interest" description="Disordered" evidence="4">
    <location>
        <begin position="212"/>
        <end position="292"/>
    </location>
</feature>
<evidence type="ECO:0000256" key="3">
    <source>
        <dbReference type="ARBA" id="ARBA00023315"/>
    </source>
</evidence>
<dbReference type="PANTHER" id="PTHR10545">
    <property type="entry name" value="DIAMINE N-ACETYLTRANSFERASE"/>
    <property type="match status" value="1"/>
</dbReference>
<keyword evidence="3" id="KW-0012">Acyltransferase</keyword>
<feature type="compositionally biased region" description="Low complexity" evidence="4">
    <location>
        <begin position="212"/>
        <end position="243"/>
    </location>
</feature>
<evidence type="ECO:0000313" key="6">
    <source>
        <dbReference type="Proteomes" id="UP000081671"/>
    </source>
</evidence>
<evidence type="ECO:0000256" key="2">
    <source>
        <dbReference type="ARBA" id="ARBA00022679"/>
    </source>
</evidence>
<keyword evidence="2" id="KW-0808">Transferase</keyword>
<dbReference type="Proteomes" id="UP000081671">
    <property type="component" value="Unplaced"/>
</dbReference>
<feature type="region of interest" description="Disordered" evidence="4">
    <location>
        <begin position="66"/>
        <end position="92"/>
    </location>
</feature>
<dbReference type="FunFam" id="3.40.630.30:FF:000011">
    <property type="entry name" value="Diamine acetyltransferase 1"/>
    <property type="match status" value="1"/>
</dbReference>
<accession>A0A1S3FVL1</accession>